<proteinExistence type="inferred from homology"/>
<comment type="similarity">
    <text evidence="1">Belongs to the sulfotransferase 1 family.</text>
</comment>
<name>A0A2R2MQQ2_LINAN</name>
<reference evidence="5" key="1">
    <citation type="submission" date="2025-08" db="UniProtKB">
        <authorList>
            <consortium name="RefSeq"/>
        </authorList>
    </citation>
    <scope>IDENTIFICATION</scope>
    <source>
        <tissue evidence="5">Gonads</tissue>
    </source>
</reference>
<evidence type="ECO:0000256" key="2">
    <source>
        <dbReference type="ARBA" id="ARBA00022679"/>
    </source>
</evidence>
<organism evidence="4 5">
    <name type="scientific">Lingula anatina</name>
    <name type="common">Brachiopod</name>
    <name type="synonym">Lingula unguis</name>
    <dbReference type="NCBI Taxonomy" id="7574"/>
    <lineage>
        <taxon>Eukaryota</taxon>
        <taxon>Metazoa</taxon>
        <taxon>Spiralia</taxon>
        <taxon>Lophotrochozoa</taxon>
        <taxon>Brachiopoda</taxon>
        <taxon>Linguliformea</taxon>
        <taxon>Lingulata</taxon>
        <taxon>Lingulida</taxon>
        <taxon>Linguloidea</taxon>
        <taxon>Lingulidae</taxon>
        <taxon>Lingula</taxon>
    </lineage>
</organism>
<dbReference type="GeneID" id="106152205"/>
<dbReference type="RefSeq" id="XP_023932488.1">
    <property type="nucleotide sequence ID" value="XM_024076720.1"/>
</dbReference>
<evidence type="ECO:0000259" key="3">
    <source>
        <dbReference type="Pfam" id="PF00685"/>
    </source>
</evidence>
<dbReference type="AlphaFoldDB" id="A0A2R2MQQ2"/>
<dbReference type="FunFam" id="3.40.50.300:FF:000433">
    <property type="entry name" value="Estrogen sulfotransferase"/>
    <property type="match status" value="1"/>
</dbReference>
<dbReference type="KEGG" id="lak:106152205"/>
<dbReference type="InterPro" id="IPR000863">
    <property type="entry name" value="Sulfotransferase_dom"/>
</dbReference>
<dbReference type="Pfam" id="PF00685">
    <property type="entry name" value="Sulfotransfer_1"/>
    <property type="match status" value="1"/>
</dbReference>
<dbReference type="GO" id="GO:0008146">
    <property type="term" value="F:sulfotransferase activity"/>
    <property type="evidence" value="ECO:0007669"/>
    <property type="project" value="InterPro"/>
</dbReference>
<dbReference type="OrthoDB" id="6048410at2759"/>
<dbReference type="Gene3D" id="3.40.50.300">
    <property type="entry name" value="P-loop containing nucleotide triphosphate hydrolases"/>
    <property type="match status" value="1"/>
</dbReference>
<evidence type="ECO:0000313" key="4">
    <source>
        <dbReference type="Proteomes" id="UP000085678"/>
    </source>
</evidence>
<feature type="domain" description="Sulfotransferase" evidence="3">
    <location>
        <begin position="42"/>
        <end position="290"/>
    </location>
</feature>
<evidence type="ECO:0000256" key="1">
    <source>
        <dbReference type="ARBA" id="ARBA00005771"/>
    </source>
</evidence>
<dbReference type="SUPFAM" id="SSF52540">
    <property type="entry name" value="P-loop containing nucleoside triphosphate hydrolases"/>
    <property type="match status" value="1"/>
</dbReference>
<gene>
    <name evidence="5" type="primary">LOC106152205</name>
</gene>
<keyword evidence="4" id="KW-1185">Reference proteome</keyword>
<protein>
    <submittedName>
        <fullName evidence="5">Sulfotransferase 1C4-like</fullName>
    </submittedName>
</protein>
<sequence length="297" mass="34740">MSDFDLKSFTIPGQHYLDGVLLGGYSPRESIEMVKTFDMFEDDCVVSAYPKSGQTWSLELVYLILHYDSYYENEETDSLMRTPWLEHGKVDNARLRELGEVPRPRVFKTHVAAHQLPEQMREKHSKMIHVLRNPKDVAVSYYHFYRMDASLGRFPGTWSQFYGMFMAGNVAHGSWFDHVLQFWREFKDNKDVLFLHYEDMVKDHAGAVRKVANFLGKSLNENVVEEIVRRTSFGSMKQNPATNFSKFEVFDYSVSHFYRKGKVGDWKNYFTVQQNDEFDEVYRAKMADSGLSVDFGE</sequence>
<dbReference type="InParanoid" id="A0A2R2MQQ2"/>
<accession>A0A2R2MQQ2</accession>
<dbReference type="Proteomes" id="UP000085678">
    <property type="component" value="Unplaced"/>
</dbReference>
<dbReference type="PANTHER" id="PTHR11783">
    <property type="entry name" value="SULFOTRANSFERASE SULT"/>
    <property type="match status" value="1"/>
</dbReference>
<evidence type="ECO:0000313" key="5">
    <source>
        <dbReference type="RefSeq" id="XP_023932488.1"/>
    </source>
</evidence>
<keyword evidence="2" id="KW-0808">Transferase</keyword>
<dbReference type="FunCoup" id="A0A2R2MQQ2">
    <property type="interactions" value="22"/>
</dbReference>
<dbReference type="InterPro" id="IPR027417">
    <property type="entry name" value="P-loop_NTPase"/>
</dbReference>